<proteinExistence type="predicted"/>
<keyword evidence="1" id="KW-0732">Signal</keyword>
<dbReference type="InterPro" id="IPR051686">
    <property type="entry name" value="Lipoprotein_DolP"/>
</dbReference>
<dbReference type="RefSeq" id="WP_252680404.1">
    <property type="nucleotide sequence ID" value="NZ_JAMXHT010000004.1"/>
</dbReference>
<name>A0ABT1AKI4_9RALS</name>
<gene>
    <name evidence="3" type="ORF">NG900_11870</name>
</gene>
<dbReference type="Gene3D" id="3.30.1340.30">
    <property type="match status" value="3"/>
</dbReference>
<comment type="caution">
    <text evidence="3">The sequence shown here is derived from an EMBL/GenBank/DDBJ whole genome shotgun (WGS) entry which is preliminary data.</text>
</comment>
<protein>
    <submittedName>
        <fullName evidence="3">BON domain-containing protein</fullName>
    </submittedName>
</protein>
<dbReference type="SMART" id="SM00749">
    <property type="entry name" value="BON"/>
    <property type="match status" value="3"/>
</dbReference>
<dbReference type="InterPro" id="IPR014004">
    <property type="entry name" value="Transpt-assoc_nodulatn_dom_bac"/>
</dbReference>
<evidence type="ECO:0000259" key="2">
    <source>
        <dbReference type="PROSITE" id="PS50914"/>
    </source>
</evidence>
<dbReference type="PANTHER" id="PTHR34606">
    <property type="entry name" value="BON DOMAIN-CONTAINING PROTEIN"/>
    <property type="match status" value="1"/>
</dbReference>
<reference evidence="3" key="1">
    <citation type="submission" date="2022-06" db="EMBL/GenBank/DDBJ databases">
        <authorList>
            <person name="Lu C.-H."/>
        </authorList>
    </citation>
    <scope>NUCLEOTIDE SEQUENCE</scope>
    <source>
        <strain evidence="3">21MJYT02-11</strain>
    </source>
</reference>
<keyword evidence="4" id="KW-1185">Reference proteome</keyword>
<feature type="domain" description="BON" evidence="2">
    <location>
        <begin position="3"/>
        <end position="71"/>
    </location>
</feature>
<evidence type="ECO:0000313" key="4">
    <source>
        <dbReference type="Proteomes" id="UP001162811"/>
    </source>
</evidence>
<evidence type="ECO:0000256" key="1">
    <source>
        <dbReference type="ARBA" id="ARBA00022729"/>
    </source>
</evidence>
<dbReference type="InterPro" id="IPR007055">
    <property type="entry name" value="BON_dom"/>
</dbReference>
<dbReference type="EMBL" id="JAMXHT010000004">
    <property type="protein sequence ID" value="MCO5398888.1"/>
    <property type="molecule type" value="Genomic_DNA"/>
</dbReference>
<dbReference type="Proteomes" id="UP001162811">
    <property type="component" value="Unassembled WGS sequence"/>
</dbReference>
<feature type="domain" description="BON" evidence="2">
    <location>
        <begin position="78"/>
        <end position="146"/>
    </location>
</feature>
<sequence>MKNDIQLKRDVEDELQWDPAVDASRFAVQAKDGVVTLSGSADTFADKHAAEEAIRRVAGVTALVLHVDVHLPPDMRRPDDEIAQAISSALHWNPSVPLDAIRIIVEDGAVTLRGEVDQDFQRRAALDTVRRVRGVKSVANALTLRDAAGPADLSVRIIKALQRLAAIDASRINVSVSDGTVTLHGPLRNLNECRAAREAAWDAPGVRAVVDQMWVGP</sequence>
<reference evidence="3" key="2">
    <citation type="journal article" date="2023" name="Front. Microbiol.">
        <title>Ralstonia chuxiongensis sp. nov., Ralstonia mojiangensis sp. nov., and Ralstonia soli sp. nov., isolated from tobacco fields, are three novel species in the family Burkholderiaceae.</title>
        <authorList>
            <person name="Lu C.H."/>
            <person name="Zhang Y.Y."/>
            <person name="Jiang N."/>
            <person name="Chen W."/>
            <person name="Shao X."/>
            <person name="Zhao Z.M."/>
            <person name="Lu W.L."/>
            <person name="Hu X."/>
            <person name="Xi Y.X."/>
            <person name="Zou S.Y."/>
            <person name="Wei Q.J."/>
            <person name="Lin Z.L."/>
            <person name="Gong L."/>
            <person name="Gai X.T."/>
            <person name="Zhang L.Q."/>
            <person name="Li J.Y."/>
            <person name="Jin Y."/>
            <person name="Xia Z.Y."/>
        </authorList>
    </citation>
    <scope>NUCLEOTIDE SEQUENCE</scope>
    <source>
        <strain evidence="3">21MJYT02-11</strain>
    </source>
</reference>
<dbReference type="Pfam" id="PF04972">
    <property type="entry name" value="BON"/>
    <property type="match status" value="3"/>
</dbReference>
<feature type="domain" description="BON" evidence="2">
    <location>
        <begin position="149"/>
        <end position="217"/>
    </location>
</feature>
<dbReference type="PANTHER" id="PTHR34606:SF4">
    <property type="entry name" value="OUTER MEMBRANE LIPOPROTEIN DOLP"/>
    <property type="match status" value="1"/>
</dbReference>
<accession>A0ABT1AKI4</accession>
<dbReference type="PROSITE" id="PS50914">
    <property type="entry name" value="BON"/>
    <property type="match status" value="3"/>
</dbReference>
<organism evidence="3 4">
    <name type="scientific">Ralstonia soli</name>
    <dbReference type="NCBI Taxonomy" id="2953896"/>
    <lineage>
        <taxon>Bacteria</taxon>
        <taxon>Pseudomonadati</taxon>
        <taxon>Pseudomonadota</taxon>
        <taxon>Betaproteobacteria</taxon>
        <taxon>Burkholderiales</taxon>
        <taxon>Burkholderiaceae</taxon>
        <taxon>Ralstonia</taxon>
    </lineage>
</organism>
<evidence type="ECO:0000313" key="3">
    <source>
        <dbReference type="EMBL" id="MCO5398888.1"/>
    </source>
</evidence>